<dbReference type="GO" id="GO:0006355">
    <property type="term" value="P:regulation of DNA-templated transcription"/>
    <property type="evidence" value="ECO:0007669"/>
    <property type="project" value="TreeGrafter"/>
</dbReference>
<dbReference type="PANTHER" id="PTHR43130:SF3">
    <property type="entry name" value="HTH-TYPE TRANSCRIPTIONAL REGULATOR RV1931C"/>
    <property type="match status" value="1"/>
</dbReference>
<dbReference type="PANTHER" id="PTHR43130">
    <property type="entry name" value="ARAC-FAMILY TRANSCRIPTIONAL REGULATOR"/>
    <property type="match status" value="1"/>
</dbReference>
<dbReference type="InterPro" id="IPR052158">
    <property type="entry name" value="INH-QAR"/>
</dbReference>
<dbReference type="InterPro" id="IPR029062">
    <property type="entry name" value="Class_I_gatase-like"/>
</dbReference>
<dbReference type="EMBL" id="FNAC01000013">
    <property type="protein sequence ID" value="SDD04786.1"/>
    <property type="molecule type" value="Genomic_DNA"/>
</dbReference>
<dbReference type="Pfam" id="PF01965">
    <property type="entry name" value="DJ-1_PfpI"/>
    <property type="match status" value="1"/>
</dbReference>
<evidence type="ECO:0000259" key="1">
    <source>
        <dbReference type="Pfam" id="PF01965"/>
    </source>
</evidence>
<dbReference type="Gene3D" id="3.40.50.880">
    <property type="match status" value="1"/>
</dbReference>
<dbReference type="Proteomes" id="UP000199060">
    <property type="component" value="Unassembled WGS sequence"/>
</dbReference>
<dbReference type="RefSeq" id="WP_087940990.1">
    <property type="nucleotide sequence ID" value="NZ_FNAC01000013.1"/>
</dbReference>
<evidence type="ECO:0000313" key="3">
    <source>
        <dbReference type="Proteomes" id="UP000199060"/>
    </source>
</evidence>
<accession>A0A1G6RLJ0</accession>
<dbReference type="InterPro" id="IPR002818">
    <property type="entry name" value="DJ-1/PfpI"/>
</dbReference>
<dbReference type="CDD" id="cd03139">
    <property type="entry name" value="GATase1_PfpI_2"/>
    <property type="match status" value="1"/>
</dbReference>
<feature type="domain" description="DJ-1/PfpI" evidence="1">
    <location>
        <begin position="6"/>
        <end position="173"/>
    </location>
</feature>
<sequence length="195" mass="21656">MKNLGIYLFDQVEPLDFVGPFEVFTTASDLLKSEKLRVFTFSEKILPITTIGRMKVIPSMAFSELPPIDYLVIPGGEGSKLVIKNQASMEVLHQLIEQAKWTMSVCSGARIPAKLGLLDGNQYCTHRSVYADLEKLVKNGNPKPDRRFVEANSKLFTAAGVSAGIDLSLNLVSKTWGYDLAKSVADYMEYPIFND</sequence>
<name>A0A1G6RLJ0_9BACT</name>
<dbReference type="STRING" id="686796.SAMN04488104_101320"/>
<gene>
    <name evidence="2" type="ORF">SAMN04488104_101320</name>
</gene>
<proteinExistence type="predicted"/>
<reference evidence="3" key="1">
    <citation type="submission" date="2016-10" db="EMBL/GenBank/DDBJ databases">
        <authorList>
            <person name="Varghese N."/>
            <person name="Submissions S."/>
        </authorList>
    </citation>
    <scope>NUCLEOTIDE SEQUENCE [LARGE SCALE GENOMIC DNA]</scope>
    <source>
        <strain evidence="3">DSM 23095</strain>
    </source>
</reference>
<dbReference type="OrthoDB" id="6382410at2"/>
<protein>
    <submittedName>
        <fullName evidence="2">DJ-1/PfpI family protein</fullName>
    </submittedName>
</protein>
<organism evidence="2 3">
    <name type="scientific">Algoriphagus faecimaris</name>
    <dbReference type="NCBI Taxonomy" id="686796"/>
    <lineage>
        <taxon>Bacteria</taxon>
        <taxon>Pseudomonadati</taxon>
        <taxon>Bacteroidota</taxon>
        <taxon>Cytophagia</taxon>
        <taxon>Cytophagales</taxon>
        <taxon>Cyclobacteriaceae</taxon>
        <taxon>Algoriphagus</taxon>
    </lineage>
</organism>
<dbReference type="AlphaFoldDB" id="A0A1G6RLJ0"/>
<dbReference type="SUPFAM" id="SSF52317">
    <property type="entry name" value="Class I glutamine amidotransferase-like"/>
    <property type="match status" value="1"/>
</dbReference>
<keyword evidence="3" id="KW-1185">Reference proteome</keyword>
<evidence type="ECO:0000313" key="2">
    <source>
        <dbReference type="EMBL" id="SDD04786.1"/>
    </source>
</evidence>